<sequence>MIDMRYYFPFFFALPALSASLASTGSRTVSLKRRGISNMQNNLFDLSNVVYGINVTLAGTGITLEIDTGSTDMFILNPTSLLGPFNETTAVASIGYEDGTGVNGTVGLATLEIAGYTIHAQAFINGTSGGPFFFAGLVGLGFDAPTDPIPSGLTAAGLNGSEIGKSVLSNIFDQNPELPRFFALSLARNGDEGGTADGGLTIGEYDDRYSEVQHAPLLPLFGTGAWKVLMDGIFVNGVEIPWARDPKGTVPEGKVAGVLDSGTSHLVVPSDIVDGLYSAVPGAVQVFDDDGKSSKWVVPCTAAINLHLTFGGQNFTVHPLDLSDLHNFTTSDNRTFTACLNAVGADFDLGRDAVFGQSFLRNVYTVFGFGNATAAPYTQLLSLVNESTAVADFMSVRAPLLASGPPELPPAELVRIFVEDDQRMTSAMSSSSVSSATPQPSRLSPSTLSSDSAAPTVTNIIANDTSTGSNLAHLDLAAADAPSAAPDSIISKYAPIVIGLLGANLALLLFLLVLAISSIVRTGRDAGARGGRDARYTRVQLNES</sequence>
<dbReference type="InterPro" id="IPR021109">
    <property type="entry name" value="Peptidase_aspartic_dom_sf"/>
</dbReference>
<evidence type="ECO:0000256" key="1">
    <source>
        <dbReference type="ARBA" id="ARBA00007447"/>
    </source>
</evidence>
<dbReference type="AlphaFoldDB" id="A0AAD6U8L4"/>
<feature type="region of interest" description="Disordered" evidence="4">
    <location>
        <begin position="428"/>
        <end position="452"/>
    </location>
</feature>
<organism evidence="8 9">
    <name type="scientific">Mycena belliarum</name>
    <dbReference type="NCBI Taxonomy" id="1033014"/>
    <lineage>
        <taxon>Eukaryota</taxon>
        <taxon>Fungi</taxon>
        <taxon>Dikarya</taxon>
        <taxon>Basidiomycota</taxon>
        <taxon>Agaricomycotina</taxon>
        <taxon>Agaricomycetes</taxon>
        <taxon>Agaricomycetidae</taxon>
        <taxon>Agaricales</taxon>
        <taxon>Marasmiineae</taxon>
        <taxon>Mycenaceae</taxon>
        <taxon>Mycena</taxon>
    </lineage>
</organism>
<dbReference type="InterPro" id="IPR001969">
    <property type="entry name" value="Aspartic_peptidase_AS"/>
</dbReference>
<comment type="similarity">
    <text evidence="1 3">Belongs to the peptidase A1 family.</text>
</comment>
<dbReference type="InterPro" id="IPR034164">
    <property type="entry name" value="Pepsin-like_dom"/>
</dbReference>
<dbReference type="InterPro" id="IPR001461">
    <property type="entry name" value="Aspartic_peptidase_A1"/>
</dbReference>
<dbReference type="Gene3D" id="2.40.70.10">
    <property type="entry name" value="Acid Proteases"/>
    <property type="match status" value="2"/>
</dbReference>
<reference evidence="8" key="1">
    <citation type="submission" date="2023-03" db="EMBL/GenBank/DDBJ databases">
        <title>Massive genome expansion in bonnet fungi (Mycena s.s.) driven by repeated elements and novel gene families across ecological guilds.</title>
        <authorList>
            <consortium name="Lawrence Berkeley National Laboratory"/>
            <person name="Harder C.B."/>
            <person name="Miyauchi S."/>
            <person name="Viragh M."/>
            <person name="Kuo A."/>
            <person name="Thoen E."/>
            <person name="Andreopoulos B."/>
            <person name="Lu D."/>
            <person name="Skrede I."/>
            <person name="Drula E."/>
            <person name="Henrissat B."/>
            <person name="Morin E."/>
            <person name="Kohler A."/>
            <person name="Barry K."/>
            <person name="LaButti K."/>
            <person name="Morin E."/>
            <person name="Salamov A."/>
            <person name="Lipzen A."/>
            <person name="Mereny Z."/>
            <person name="Hegedus B."/>
            <person name="Baldrian P."/>
            <person name="Stursova M."/>
            <person name="Weitz H."/>
            <person name="Taylor A."/>
            <person name="Grigoriev I.V."/>
            <person name="Nagy L.G."/>
            <person name="Martin F."/>
            <person name="Kauserud H."/>
        </authorList>
    </citation>
    <scope>NUCLEOTIDE SEQUENCE</scope>
    <source>
        <strain evidence="8">CBHHK173m</strain>
    </source>
</reference>
<evidence type="ECO:0000256" key="2">
    <source>
        <dbReference type="ARBA" id="ARBA00022750"/>
    </source>
</evidence>
<evidence type="ECO:0000313" key="9">
    <source>
        <dbReference type="Proteomes" id="UP001222325"/>
    </source>
</evidence>
<keyword evidence="5" id="KW-0472">Membrane</keyword>
<keyword evidence="5" id="KW-1133">Transmembrane helix</keyword>
<evidence type="ECO:0000256" key="5">
    <source>
        <dbReference type="SAM" id="Phobius"/>
    </source>
</evidence>
<dbReference type="SUPFAM" id="SSF50630">
    <property type="entry name" value="Acid proteases"/>
    <property type="match status" value="1"/>
</dbReference>
<protein>
    <submittedName>
        <fullName evidence="8">Aspartic peptidase domain-containing protein</fullName>
    </submittedName>
</protein>
<accession>A0AAD6U8L4</accession>
<evidence type="ECO:0000256" key="3">
    <source>
        <dbReference type="RuleBase" id="RU000454"/>
    </source>
</evidence>
<dbReference type="PANTHER" id="PTHR47966:SF57">
    <property type="entry name" value="PEPTIDASE A1 DOMAIN-CONTAINING PROTEIN"/>
    <property type="match status" value="1"/>
</dbReference>
<dbReference type="GO" id="GO:0004190">
    <property type="term" value="F:aspartic-type endopeptidase activity"/>
    <property type="evidence" value="ECO:0007669"/>
    <property type="project" value="UniProtKB-KW"/>
</dbReference>
<keyword evidence="6" id="KW-0732">Signal</keyword>
<name>A0AAD6U8L4_9AGAR</name>
<evidence type="ECO:0000256" key="4">
    <source>
        <dbReference type="SAM" id="MobiDB-lite"/>
    </source>
</evidence>
<dbReference type="PROSITE" id="PS00141">
    <property type="entry name" value="ASP_PROTEASE"/>
    <property type="match status" value="1"/>
</dbReference>
<comment type="caution">
    <text evidence="8">The sequence shown here is derived from an EMBL/GenBank/DDBJ whole genome shotgun (WGS) entry which is preliminary data.</text>
</comment>
<dbReference type="PROSITE" id="PS51767">
    <property type="entry name" value="PEPTIDASE_A1"/>
    <property type="match status" value="1"/>
</dbReference>
<dbReference type="CDD" id="cd05471">
    <property type="entry name" value="pepsin_like"/>
    <property type="match status" value="1"/>
</dbReference>
<dbReference type="Pfam" id="PF00026">
    <property type="entry name" value="Asp"/>
    <property type="match status" value="1"/>
</dbReference>
<evidence type="ECO:0000259" key="7">
    <source>
        <dbReference type="PROSITE" id="PS51767"/>
    </source>
</evidence>
<keyword evidence="3" id="KW-0645">Protease</keyword>
<gene>
    <name evidence="8" type="ORF">B0H15DRAFT_908262</name>
</gene>
<dbReference type="Proteomes" id="UP001222325">
    <property type="component" value="Unassembled WGS sequence"/>
</dbReference>
<feature type="domain" description="Peptidase A1" evidence="7">
    <location>
        <begin position="51"/>
        <end position="377"/>
    </location>
</feature>
<keyword evidence="9" id="KW-1185">Reference proteome</keyword>
<evidence type="ECO:0000256" key="6">
    <source>
        <dbReference type="SAM" id="SignalP"/>
    </source>
</evidence>
<keyword evidence="5" id="KW-0812">Transmembrane</keyword>
<proteinExistence type="inferred from homology"/>
<dbReference type="PRINTS" id="PR00792">
    <property type="entry name" value="PEPSIN"/>
</dbReference>
<dbReference type="EMBL" id="JARJCN010000025">
    <property type="protein sequence ID" value="KAJ7088744.1"/>
    <property type="molecule type" value="Genomic_DNA"/>
</dbReference>
<dbReference type="InterPro" id="IPR033121">
    <property type="entry name" value="PEPTIDASE_A1"/>
</dbReference>
<feature type="transmembrane region" description="Helical" evidence="5">
    <location>
        <begin position="493"/>
        <end position="516"/>
    </location>
</feature>
<keyword evidence="3" id="KW-0378">Hydrolase</keyword>
<keyword evidence="2 3" id="KW-0064">Aspartyl protease</keyword>
<feature type="signal peptide" evidence="6">
    <location>
        <begin position="1"/>
        <end position="18"/>
    </location>
</feature>
<evidence type="ECO:0000313" key="8">
    <source>
        <dbReference type="EMBL" id="KAJ7088744.1"/>
    </source>
</evidence>
<dbReference type="PANTHER" id="PTHR47966">
    <property type="entry name" value="BETA-SITE APP-CLEAVING ENZYME, ISOFORM A-RELATED"/>
    <property type="match status" value="1"/>
</dbReference>
<feature type="chain" id="PRO_5042025085" evidence="6">
    <location>
        <begin position="19"/>
        <end position="544"/>
    </location>
</feature>
<dbReference type="GO" id="GO:0006508">
    <property type="term" value="P:proteolysis"/>
    <property type="evidence" value="ECO:0007669"/>
    <property type="project" value="UniProtKB-KW"/>
</dbReference>